<keyword evidence="6" id="KW-0833">Ubl conjugation pathway</keyword>
<name>A0A5D2GCV0_GOSDA</name>
<feature type="compositionally biased region" description="Low complexity" evidence="9">
    <location>
        <begin position="212"/>
        <end position="226"/>
    </location>
</feature>
<dbReference type="SMART" id="SM00184">
    <property type="entry name" value="RING"/>
    <property type="match status" value="1"/>
</dbReference>
<feature type="compositionally biased region" description="Low complexity" evidence="9">
    <location>
        <begin position="346"/>
        <end position="359"/>
    </location>
</feature>
<dbReference type="InterPro" id="IPR001841">
    <property type="entry name" value="Znf_RING"/>
</dbReference>
<dbReference type="PROSITE" id="PS50089">
    <property type="entry name" value="ZF_RING_2"/>
    <property type="match status" value="1"/>
</dbReference>
<dbReference type="AlphaFoldDB" id="A0A5D2GCV0"/>
<keyword evidence="12" id="KW-1185">Reference proteome</keyword>
<feature type="compositionally biased region" description="Polar residues" evidence="9">
    <location>
        <begin position="179"/>
        <end position="189"/>
    </location>
</feature>
<evidence type="ECO:0000313" key="12">
    <source>
        <dbReference type="Proteomes" id="UP000323506"/>
    </source>
</evidence>
<evidence type="ECO:0000256" key="9">
    <source>
        <dbReference type="SAM" id="MobiDB-lite"/>
    </source>
</evidence>
<keyword evidence="3" id="KW-0808">Transferase</keyword>
<keyword evidence="4" id="KW-0479">Metal-binding</keyword>
<dbReference type="GO" id="GO:0008270">
    <property type="term" value="F:zinc ion binding"/>
    <property type="evidence" value="ECO:0007669"/>
    <property type="project" value="UniProtKB-KW"/>
</dbReference>
<feature type="compositionally biased region" description="Polar residues" evidence="9">
    <location>
        <begin position="227"/>
        <end position="237"/>
    </location>
</feature>
<evidence type="ECO:0000256" key="5">
    <source>
        <dbReference type="ARBA" id="ARBA00022771"/>
    </source>
</evidence>
<dbReference type="GO" id="GO:0061630">
    <property type="term" value="F:ubiquitin protein ligase activity"/>
    <property type="evidence" value="ECO:0007669"/>
    <property type="project" value="UniProtKB-EC"/>
</dbReference>
<dbReference type="EC" id="2.3.2.27" evidence="2"/>
<dbReference type="Proteomes" id="UP000323506">
    <property type="component" value="Chromosome A05"/>
</dbReference>
<dbReference type="SUPFAM" id="SSF57850">
    <property type="entry name" value="RING/U-box"/>
    <property type="match status" value="1"/>
</dbReference>
<dbReference type="InterPro" id="IPR013083">
    <property type="entry name" value="Znf_RING/FYVE/PHD"/>
</dbReference>
<evidence type="ECO:0000313" key="11">
    <source>
        <dbReference type="EMBL" id="TYH15985.1"/>
    </source>
</evidence>
<protein>
    <recommendedName>
        <fullName evidence="2">RING-type E3 ubiquitin transferase</fullName>
        <ecNumber evidence="2">2.3.2.27</ecNumber>
    </recommendedName>
</protein>
<evidence type="ECO:0000259" key="10">
    <source>
        <dbReference type="PROSITE" id="PS50089"/>
    </source>
</evidence>
<dbReference type="FunFam" id="3.30.40.10:FF:000746">
    <property type="entry name" value="E3 ubiquitin-protein ligase RHF2A"/>
    <property type="match status" value="1"/>
</dbReference>
<feature type="domain" description="RING-type" evidence="10">
    <location>
        <begin position="32"/>
        <end position="72"/>
    </location>
</feature>
<evidence type="ECO:0000256" key="3">
    <source>
        <dbReference type="ARBA" id="ARBA00022679"/>
    </source>
</evidence>
<evidence type="ECO:0000256" key="6">
    <source>
        <dbReference type="ARBA" id="ARBA00022786"/>
    </source>
</evidence>
<dbReference type="EMBL" id="CM017692">
    <property type="protein sequence ID" value="TYH15985.1"/>
    <property type="molecule type" value="Genomic_DNA"/>
</dbReference>
<reference evidence="11 12" key="1">
    <citation type="submission" date="2019-06" db="EMBL/GenBank/DDBJ databases">
        <title>WGS assembly of Gossypium darwinii.</title>
        <authorList>
            <person name="Chen Z.J."/>
            <person name="Sreedasyam A."/>
            <person name="Ando A."/>
            <person name="Song Q."/>
            <person name="De L."/>
            <person name="Hulse-Kemp A."/>
            <person name="Ding M."/>
            <person name="Ye W."/>
            <person name="Kirkbride R."/>
            <person name="Jenkins J."/>
            <person name="Plott C."/>
            <person name="Lovell J."/>
            <person name="Lin Y.-M."/>
            <person name="Vaughn R."/>
            <person name="Liu B."/>
            <person name="Li W."/>
            <person name="Simpson S."/>
            <person name="Scheffler B."/>
            <person name="Saski C."/>
            <person name="Grover C."/>
            <person name="Hu G."/>
            <person name="Conover J."/>
            <person name="Carlson J."/>
            <person name="Shu S."/>
            <person name="Boston L."/>
            <person name="Williams M."/>
            <person name="Peterson D."/>
            <person name="Mcgee K."/>
            <person name="Jones D."/>
            <person name="Wendel J."/>
            <person name="Stelly D."/>
            <person name="Grimwood J."/>
            <person name="Schmutz J."/>
        </authorList>
    </citation>
    <scope>NUCLEOTIDE SEQUENCE [LARGE SCALE GENOMIC DNA]</scope>
    <source>
        <strain evidence="11">1808015.09</strain>
    </source>
</reference>
<feature type="compositionally biased region" description="Low complexity" evidence="9">
    <location>
        <begin position="246"/>
        <end position="260"/>
    </location>
</feature>
<evidence type="ECO:0000256" key="7">
    <source>
        <dbReference type="ARBA" id="ARBA00022833"/>
    </source>
</evidence>
<proteinExistence type="predicted"/>
<dbReference type="Gene3D" id="3.30.40.10">
    <property type="entry name" value="Zinc/RING finger domain, C3HC4 (zinc finger)"/>
    <property type="match status" value="1"/>
</dbReference>
<feature type="compositionally biased region" description="Polar residues" evidence="9">
    <location>
        <begin position="371"/>
        <end position="387"/>
    </location>
</feature>
<dbReference type="PANTHER" id="PTHR46463:SF27">
    <property type="entry name" value="OS03G0788800 PROTEIN"/>
    <property type="match status" value="1"/>
</dbReference>
<keyword evidence="7" id="KW-0862">Zinc</keyword>
<feature type="region of interest" description="Disordered" evidence="9">
    <location>
        <begin position="336"/>
        <end position="387"/>
    </location>
</feature>
<comment type="catalytic activity">
    <reaction evidence="1">
        <text>S-ubiquitinyl-[E2 ubiquitin-conjugating enzyme]-L-cysteine + [acceptor protein]-L-lysine = [E2 ubiquitin-conjugating enzyme]-L-cysteine + N(6)-ubiquitinyl-[acceptor protein]-L-lysine.</text>
        <dbReference type="EC" id="2.3.2.27"/>
    </reaction>
</comment>
<dbReference type="Pfam" id="PF13639">
    <property type="entry name" value="zf-RING_2"/>
    <property type="match status" value="1"/>
</dbReference>
<feature type="region of interest" description="Disordered" evidence="9">
    <location>
        <begin position="179"/>
        <end position="272"/>
    </location>
</feature>
<evidence type="ECO:0000256" key="4">
    <source>
        <dbReference type="ARBA" id="ARBA00022723"/>
    </source>
</evidence>
<organism evidence="11 12">
    <name type="scientific">Gossypium darwinii</name>
    <name type="common">Darwin's cotton</name>
    <name type="synonym">Gossypium barbadense var. darwinii</name>
    <dbReference type="NCBI Taxonomy" id="34276"/>
    <lineage>
        <taxon>Eukaryota</taxon>
        <taxon>Viridiplantae</taxon>
        <taxon>Streptophyta</taxon>
        <taxon>Embryophyta</taxon>
        <taxon>Tracheophyta</taxon>
        <taxon>Spermatophyta</taxon>
        <taxon>Magnoliopsida</taxon>
        <taxon>eudicotyledons</taxon>
        <taxon>Gunneridae</taxon>
        <taxon>Pentapetalae</taxon>
        <taxon>rosids</taxon>
        <taxon>malvids</taxon>
        <taxon>Malvales</taxon>
        <taxon>Malvaceae</taxon>
        <taxon>Malvoideae</taxon>
        <taxon>Gossypium</taxon>
    </lineage>
</organism>
<evidence type="ECO:0000256" key="2">
    <source>
        <dbReference type="ARBA" id="ARBA00012483"/>
    </source>
</evidence>
<accession>A0A5D2GCV0</accession>
<keyword evidence="5 8" id="KW-0863">Zinc-finger</keyword>
<gene>
    <name evidence="11" type="ORF">ES288_A05G082600v1</name>
</gene>
<sequence length="387" mass="41978">MEGMEDTKSEAHLTSAAAFVEGGIQDACDDACSICLEAFCESNPFTVTSCKHEFHLQCVLEWCQRSSQCPMCWQPISLKDPTSQELLEAVEHERSFRFNPSRNATIFHHPTLGEFDLQHLPAGANETELEEHIIQHLAAAAAMGRARHITRREGLRNRSSGQARPQFLVFSANPNALSTVPFSSSSPTQREGLPAPAITIDTPSSPGRTVGEESSPSITPIPSAEADQQSTLASGSSVLLVDNQGNSLNNRSPNQSPNSQDRAGPSEFQSFSESLKSRFNAASMRYKESISKSTRGWKERFFSRNTSMSDLGSQVRREVNAGIATVSRMIECLETRDDRTNTATVSNSSEDSSNLESNNHQTSDAGEGTPSIETSAQAPCATSSASK</sequence>
<evidence type="ECO:0000256" key="1">
    <source>
        <dbReference type="ARBA" id="ARBA00000900"/>
    </source>
</evidence>
<dbReference type="PANTHER" id="PTHR46463">
    <property type="entry name" value="ZINC FINGER, RING/FYVE/PHD-TYPE"/>
    <property type="match status" value="1"/>
</dbReference>
<evidence type="ECO:0000256" key="8">
    <source>
        <dbReference type="PROSITE-ProRule" id="PRU00175"/>
    </source>
</evidence>